<reference evidence="3" key="1">
    <citation type="journal article" date="2010" name="Genome Biol.">
        <title>Genome sequence of the necrotrophic plant pathogen Pythium ultimum reveals original pathogenicity mechanisms and effector repertoire.</title>
        <authorList>
            <person name="Levesque C.A."/>
            <person name="Brouwer H."/>
            <person name="Cano L."/>
            <person name="Hamilton J.P."/>
            <person name="Holt C."/>
            <person name="Huitema E."/>
            <person name="Raffaele S."/>
            <person name="Robideau G.P."/>
            <person name="Thines M."/>
            <person name="Win J."/>
            <person name="Zerillo M.M."/>
            <person name="Beakes G.W."/>
            <person name="Boore J.L."/>
            <person name="Busam D."/>
            <person name="Dumas B."/>
            <person name="Ferriera S."/>
            <person name="Fuerstenberg S.I."/>
            <person name="Gachon C.M."/>
            <person name="Gaulin E."/>
            <person name="Govers F."/>
            <person name="Grenville-Briggs L."/>
            <person name="Horner N."/>
            <person name="Hostetler J."/>
            <person name="Jiang R.H."/>
            <person name="Johnson J."/>
            <person name="Krajaejun T."/>
            <person name="Lin H."/>
            <person name="Meijer H.J."/>
            <person name="Moore B."/>
            <person name="Morris P."/>
            <person name="Phuntmart V."/>
            <person name="Puiu D."/>
            <person name="Shetty J."/>
            <person name="Stajich J.E."/>
            <person name="Tripathy S."/>
            <person name="Wawra S."/>
            <person name="van West P."/>
            <person name="Whitty B.R."/>
            <person name="Coutinho P.M."/>
            <person name="Henrissat B."/>
            <person name="Martin F."/>
            <person name="Thomas P.D."/>
            <person name="Tyler B.M."/>
            <person name="De Vries R.P."/>
            <person name="Kamoun S."/>
            <person name="Yandell M."/>
            <person name="Tisserat N."/>
            <person name="Buell C.R."/>
        </authorList>
    </citation>
    <scope>NUCLEOTIDE SEQUENCE</scope>
    <source>
        <strain evidence="3">DAOM:BR144</strain>
    </source>
</reference>
<dbReference type="AlphaFoldDB" id="K3X6L0"/>
<keyword evidence="3" id="KW-1185">Reference proteome</keyword>
<dbReference type="InParanoid" id="K3X6L0"/>
<name>K3X6L0_GLOUD</name>
<evidence type="ECO:0000313" key="2">
    <source>
        <dbReference type="EnsemblProtists" id="PYU1_T012859"/>
    </source>
</evidence>
<evidence type="ECO:0000256" key="1">
    <source>
        <dbReference type="SAM" id="Phobius"/>
    </source>
</evidence>
<protein>
    <submittedName>
        <fullName evidence="2">Uncharacterized protein</fullName>
    </submittedName>
</protein>
<sequence length="141" mass="15980">MGALAFEYMMSHVIGFPLPFTLAQGVFVWASIIVDMFLHLFGSIIRENKQVQNDLSNALVLKSWISRFMEEYDDKKPEEVTLTVDFSNAFYVACCMQQSSSVSTTLVILFFDWARAISSQIDLSAINGEAKRFMHAIPESH</sequence>
<evidence type="ECO:0000313" key="3">
    <source>
        <dbReference type="Proteomes" id="UP000019132"/>
    </source>
</evidence>
<feature type="transmembrane region" description="Helical" evidence="1">
    <location>
        <begin position="20"/>
        <end position="41"/>
    </location>
</feature>
<keyword evidence="1" id="KW-0812">Transmembrane</keyword>
<dbReference type="HOGENOM" id="CLU_1829237_0_0_1"/>
<dbReference type="Proteomes" id="UP000019132">
    <property type="component" value="Unassembled WGS sequence"/>
</dbReference>
<dbReference type="EMBL" id="GL376581">
    <property type="status" value="NOT_ANNOTATED_CDS"/>
    <property type="molecule type" value="Genomic_DNA"/>
</dbReference>
<keyword evidence="1" id="KW-0472">Membrane</keyword>
<organism evidence="2 3">
    <name type="scientific">Globisporangium ultimum (strain ATCC 200006 / CBS 805.95 / DAOM BR144)</name>
    <name type="common">Pythium ultimum</name>
    <dbReference type="NCBI Taxonomy" id="431595"/>
    <lineage>
        <taxon>Eukaryota</taxon>
        <taxon>Sar</taxon>
        <taxon>Stramenopiles</taxon>
        <taxon>Oomycota</taxon>
        <taxon>Peronosporomycetes</taxon>
        <taxon>Pythiales</taxon>
        <taxon>Pythiaceae</taxon>
        <taxon>Globisporangium</taxon>
    </lineage>
</organism>
<proteinExistence type="predicted"/>
<dbReference type="VEuPathDB" id="FungiDB:PYU1_G012832"/>
<accession>K3X6L0</accession>
<keyword evidence="1" id="KW-1133">Transmembrane helix</keyword>
<reference evidence="2" key="3">
    <citation type="submission" date="2015-02" db="UniProtKB">
        <authorList>
            <consortium name="EnsemblProtists"/>
        </authorList>
    </citation>
    <scope>IDENTIFICATION</scope>
    <source>
        <strain evidence="2">DAOM BR144</strain>
    </source>
</reference>
<reference evidence="3" key="2">
    <citation type="submission" date="2010-04" db="EMBL/GenBank/DDBJ databases">
        <authorList>
            <person name="Buell R."/>
            <person name="Hamilton J."/>
            <person name="Hostetler J."/>
        </authorList>
    </citation>
    <scope>NUCLEOTIDE SEQUENCE [LARGE SCALE GENOMIC DNA]</scope>
    <source>
        <strain evidence="3">DAOM:BR144</strain>
    </source>
</reference>
<dbReference type="EnsemblProtists" id="PYU1_T012859">
    <property type="protein sequence ID" value="PYU1_T012859"/>
    <property type="gene ID" value="PYU1_G012832"/>
</dbReference>